<evidence type="ECO:0000313" key="2">
    <source>
        <dbReference type="Proteomes" id="UP001272242"/>
    </source>
</evidence>
<name>A0ABU5EY34_9BACT</name>
<evidence type="ECO:0000313" key="1">
    <source>
        <dbReference type="EMBL" id="MDY3558554.1"/>
    </source>
</evidence>
<comment type="caution">
    <text evidence="1">The sequence shown here is derived from an EMBL/GenBank/DDBJ whole genome shotgun (WGS) entry which is preliminary data.</text>
</comment>
<proteinExistence type="predicted"/>
<sequence length="136" mass="15521">MTDVQAVIDRCLTATRVPGSPNEFTAAEVRNLALEYLRGRDEELQIHPWIRGLPHWNLWMTDAELDDAIFAVLAFGPDGVVFTCGTGNSFAIRRWDADEPHDAAKLTAELRRAFRVPEPVIFLTRADAETWLRRDW</sequence>
<gene>
    <name evidence="1" type="ORF">R5W23_005674</name>
</gene>
<keyword evidence="2" id="KW-1185">Reference proteome</keyword>
<organism evidence="1 2">
    <name type="scientific">Gemmata algarum</name>
    <dbReference type="NCBI Taxonomy" id="2975278"/>
    <lineage>
        <taxon>Bacteria</taxon>
        <taxon>Pseudomonadati</taxon>
        <taxon>Planctomycetota</taxon>
        <taxon>Planctomycetia</taxon>
        <taxon>Gemmatales</taxon>
        <taxon>Gemmataceae</taxon>
        <taxon>Gemmata</taxon>
    </lineage>
</organism>
<dbReference type="RefSeq" id="WP_320685459.1">
    <property type="nucleotide sequence ID" value="NZ_JAXBLV010000034.1"/>
</dbReference>
<accession>A0ABU5EY34</accession>
<reference evidence="2" key="1">
    <citation type="journal article" date="2023" name="Mar. Drugs">
        <title>Gemmata algarum, a Novel Planctomycete Isolated from an Algal Mat, Displays Antimicrobial Activity.</title>
        <authorList>
            <person name="Kumar G."/>
            <person name="Kallscheuer N."/>
            <person name="Kashif M."/>
            <person name="Ahamad S."/>
            <person name="Jagadeeshwari U."/>
            <person name="Pannikurungottu S."/>
            <person name="Haufschild T."/>
            <person name="Kabuu M."/>
            <person name="Sasikala C."/>
            <person name="Jogler C."/>
            <person name="Ramana C."/>
        </authorList>
    </citation>
    <scope>NUCLEOTIDE SEQUENCE [LARGE SCALE GENOMIC DNA]</scope>
    <source>
        <strain evidence="2">JC673</strain>
    </source>
</reference>
<protein>
    <submittedName>
        <fullName evidence="1">Uncharacterized protein</fullName>
    </submittedName>
</protein>
<dbReference type="EMBL" id="JAXBLV010000034">
    <property type="protein sequence ID" value="MDY3558554.1"/>
    <property type="molecule type" value="Genomic_DNA"/>
</dbReference>
<dbReference type="Proteomes" id="UP001272242">
    <property type="component" value="Unassembled WGS sequence"/>
</dbReference>